<keyword evidence="1" id="KW-0812">Transmembrane</keyword>
<proteinExistence type="predicted"/>
<evidence type="ECO:0000256" key="1">
    <source>
        <dbReference type="SAM" id="Phobius"/>
    </source>
</evidence>
<gene>
    <name evidence="2" type="ORF">CQ14_12400</name>
</gene>
<keyword evidence="1" id="KW-1133">Transmembrane helix</keyword>
<protein>
    <submittedName>
        <fullName evidence="2">Uncharacterized protein</fullName>
    </submittedName>
</protein>
<feature type="transmembrane region" description="Helical" evidence="1">
    <location>
        <begin position="53"/>
        <end position="78"/>
    </location>
</feature>
<evidence type="ECO:0000313" key="2">
    <source>
        <dbReference type="EMBL" id="KRR17190.1"/>
    </source>
</evidence>
<accession>A0A0R3MKG3</accession>
<dbReference type="RefSeq" id="WP_057862176.1">
    <property type="nucleotide sequence ID" value="NZ_LLYB01000123.1"/>
</dbReference>
<feature type="transmembrane region" description="Helical" evidence="1">
    <location>
        <begin position="98"/>
        <end position="116"/>
    </location>
</feature>
<organism evidence="2 3">
    <name type="scientific">Bradyrhizobium lablabi</name>
    <dbReference type="NCBI Taxonomy" id="722472"/>
    <lineage>
        <taxon>Bacteria</taxon>
        <taxon>Pseudomonadati</taxon>
        <taxon>Pseudomonadota</taxon>
        <taxon>Alphaproteobacteria</taxon>
        <taxon>Hyphomicrobiales</taxon>
        <taxon>Nitrobacteraceae</taxon>
        <taxon>Bradyrhizobium</taxon>
    </lineage>
</organism>
<name>A0A0R3MKG3_9BRAD</name>
<dbReference type="EMBL" id="LLYB01000123">
    <property type="protein sequence ID" value="KRR17190.1"/>
    <property type="molecule type" value="Genomic_DNA"/>
</dbReference>
<feature type="transmembrane region" description="Helical" evidence="1">
    <location>
        <begin position="20"/>
        <end position="41"/>
    </location>
</feature>
<dbReference type="AlphaFoldDB" id="A0A0R3MKG3"/>
<reference evidence="2 3" key="1">
    <citation type="submission" date="2014-03" db="EMBL/GenBank/DDBJ databases">
        <title>Bradyrhizobium valentinum sp. nov., isolated from effective nodules of Lupinus mariae-josephae, a lupine endemic of basic-lime soils in Eastern Spain.</title>
        <authorList>
            <person name="Duran D."/>
            <person name="Rey L."/>
            <person name="Navarro A."/>
            <person name="Busquets A."/>
            <person name="Imperial J."/>
            <person name="Ruiz-Argueso T."/>
        </authorList>
    </citation>
    <scope>NUCLEOTIDE SEQUENCE [LARGE SCALE GENOMIC DNA]</scope>
    <source>
        <strain evidence="2 3">CCBAU 23086</strain>
    </source>
</reference>
<dbReference type="Proteomes" id="UP000051660">
    <property type="component" value="Unassembled WGS sequence"/>
</dbReference>
<keyword evidence="1" id="KW-0472">Membrane</keyword>
<comment type="caution">
    <text evidence="2">The sequence shown here is derived from an EMBL/GenBank/DDBJ whole genome shotgun (WGS) entry which is preliminary data.</text>
</comment>
<sequence length="131" mass="14425">MKRFFRRLTASLRQDDLFERVVFVLTGLLFGGLGVALLAFLSTDASASRMAKVFLWPLAVLLTSAGGLMAARCALPAQSRLARCLDSNLPDAGWLEENVFLIVVIYLPAILLTLLMRRLGIRGQRMAESAQ</sequence>
<dbReference type="OrthoDB" id="9949663at2"/>
<evidence type="ECO:0000313" key="3">
    <source>
        <dbReference type="Proteomes" id="UP000051660"/>
    </source>
</evidence>